<reference evidence="3 4" key="1">
    <citation type="submission" date="2021-07" db="EMBL/GenBank/DDBJ databases">
        <title>Genomic diversity and antimicrobial resistance of Prevotella spp. isolated from chronic lung disease airways.</title>
        <authorList>
            <person name="Webb K.A."/>
            <person name="Olagoke O.S."/>
            <person name="Baird T."/>
            <person name="Neill J."/>
            <person name="Pham A."/>
            <person name="Wells T.J."/>
            <person name="Ramsay K.A."/>
            <person name="Bell S.C."/>
            <person name="Sarovich D.S."/>
            <person name="Price E.P."/>
        </authorList>
    </citation>
    <scope>NUCLEOTIDE SEQUENCE [LARGE SCALE GENOMIC DNA]</scope>
    <source>
        <strain evidence="3 4">SCHI0011.S.12</strain>
    </source>
</reference>
<feature type="transmembrane region" description="Helical" evidence="1">
    <location>
        <begin position="28"/>
        <end position="54"/>
    </location>
</feature>
<feature type="transmembrane region" description="Helical" evidence="1">
    <location>
        <begin position="126"/>
        <end position="146"/>
    </location>
</feature>
<dbReference type="RefSeq" id="WP_219478949.1">
    <property type="nucleotide sequence ID" value="NZ_JAHXCT010000001.1"/>
</dbReference>
<feature type="transmembrane region" description="Helical" evidence="1">
    <location>
        <begin position="227"/>
        <end position="248"/>
    </location>
</feature>
<dbReference type="PANTHER" id="PTHR22911">
    <property type="entry name" value="ACYL-MALONYL CONDENSING ENZYME-RELATED"/>
    <property type="match status" value="1"/>
</dbReference>
<feature type="domain" description="EamA" evidence="2">
    <location>
        <begin position="2"/>
        <end position="143"/>
    </location>
</feature>
<feature type="transmembrane region" description="Helical" evidence="1">
    <location>
        <begin position="287"/>
        <end position="304"/>
    </location>
</feature>
<evidence type="ECO:0000313" key="4">
    <source>
        <dbReference type="Proteomes" id="UP000788426"/>
    </source>
</evidence>
<feature type="transmembrane region" description="Helical" evidence="1">
    <location>
        <begin position="254"/>
        <end position="278"/>
    </location>
</feature>
<keyword evidence="4" id="KW-1185">Reference proteome</keyword>
<keyword evidence="1" id="KW-1133">Transmembrane helix</keyword>
<sequence>MWLLGAFISAAFLGVYDVFKKKALSDNAVIPVLLLNTIFSSLIFIPFILLSAFTNVLDDSLFYVPTIGFEQHKYVFLKSIIVLSSWVFGYFSMKHLPLTIVGPINATRPVLVLLGAIFVYGEHLNLYQWIGVSLAVCSFIFLSRTGHKEGINFKHDKWIYFLILAAILGAISGLYDKYLMAPVSSGGLGFDKMVVQSWFNIYQMMWMSLVFLCLWYPFRHKVAPFKWNYYIIGISIFLCLADFVYFYSLSLEGAMISIMSMVRRGSVIVSFAFGAFILREKNLKGKFFDLLFIIIGMIFLYLGTK</sequence>
<feature type="transmembrane region" description="Helical" evidence="1">
    <location>
        <begin position="195"/>
        <end position="215"/>
    </location>
</feature>
<evidence type="ECO:0000256" key="1">
    <source>
        <dbReference type="SAM" id="Phobius"/>
    </source>
</evidence>
<comment type="caution">
    <text evidence="3">The sequence shown here is derived from an EMBL/GenBank/DDBJ whole genome shotgun (WGS) entry which is preliminary data.</text>
</comment>
<keyword evidence="1" id="KW-0812">Transmembrane</keyword>
<dbReference type="PANTHER" id="PTHR22911:SF137">
    <property type="entry name" value="SOLUTE CARRIER FAMILY 35 MEMBER G2-RELATED"/>
    <property type="match status" value="1"/>
</dbReference>
<proteinExistence type="predicted"/>
<dbReference type="EMBL" id="JAHXCT010000001">
    <property type="protein sequence ID" value="MBW4768275.1"/>
    <property type="molecule type" value="Genomic_DNA"/>
</dbReference>
<dbReference type="Pfam" id="PF00892">
    <property type="entry name" value="EamA"/>
    <property type="match status" value="1"/>
</dbReference>
<protein>
    <submittedName>
        <fullName evidence="3">DMT family transporter</fullName>
    </submittedName>
</protein>
<feature type="transmembrane region" description="Helical" evidence="1">
    <location>
        <begin position="74"/>
        <end position="91"/>
    </location>
</feature>
<dbReference type="Proteomes" id="UP000788426">
    <property type="component" value="Unassembled WGS sequence"/>
</dbReference>
<evidence type="ECO:0000259" key="2">
    <source>
        <dbReference type="Pfam" id="PF00892"/>
    </source>
</evidence>
<feature type="transmembrane region" description="Helical" evidence="1">
    <location>
        <begin position="98"/>
        <end position="120"/>
    </location>
</feature>
<organism evidence="3 4">
    <name type="scientific">Hoylesella nanceiensis</name>
    <dbReference type="NCBI Taxonomy" id="425941"/>
    <lineage>
        <taxon>Bacteria</taxon>
        <taxon>Pseudomonadati</taxon>
        <taxon>Bacteroidota</taxon>
        <taxon>Bacteroidia</taxon>
        <taxon>Bacteroidales</taxon>
        <taxon>Prevotellaceae</taxon>
        <taxon>Hoylesella</taxon>
    </lineage>
</organism>
<keyword evidence="1" id="KW-0472">Membrane</keyword>
<accession>A0ABS6Y9L4</accession>
<gene>
    <name evidence="3" type="ORF">KZO38_00625</name>
</gene>
<name>A0ABS6Y9L4_9BACT</name>
<feature type="transmembrane region" description="Helical" evidence="1">
    <location>
        <begin position="158"/>
        <end position="175"/>
    </location>
</feature>
<evidence type="ECO:0000313" key="3">
    <source>
        <dbReference type="EMBL" id="MBW4768275.1"/>
    </source>
</evidence>
<dbReference type="InterPro" id="IPR000620">
    <property type="entry name" value="EamA_dom"/>
</dbReference>